<protein>
    <submittedName>
        <fullName evidence="3">Helix-turn-helix transcriptional regulator</fullName>
    </submittedName>
</protein>
<dbReference type="InterPro" id="IPR001387">
    <property type="entry name" value="Cro/C1-type_HTH"/>
</dbReference>
<dbReference type="SUPFAM" id="SSF47413">
    <property type="entry name" value="lambda repressor-like DNA-binding domains"/>
    <property type="match status" value="1"/>
</dbReference>
<reference evidence="3 4" key="2">
    <citation type="journal article" date="2022" name="Mar. Drugs">
        <title>Bioassay-Guided Fractionation Leads to the Detection of Cholic Acid Generated by the Rare Thalassomonas sp.</title>
        <authorList>
            <person name="Pheiffer F."/>
            <person name="Schneider Y.K."/>
            <person name="Hansen E.H."/>
            <person name="Andersen J.H."/>
            <person name="Isaksson J."/>
            <person name="Busche T."/>
            <person name="R C."/>
            <person name="Kalinowski J."/>
            <person name="Zyl L.V."/>
            <person name="Trindade M."/>
        </authorList>
    </citation>
    <scope>NUCLEOTIDE SEQUENCE [LARGE SCALE GENOMIC DNA]</scope>
    <source>
        <strain evidence="3 4">A5K-106</strain>
    </source>
</reference>
<feature type="compositionally biased region" description="Basic residues" evidence="1">
    <location>
        <begin position="86"/>
        <end position="97"/>
    </location>
</feature>
<evidence type="ECO:0000256" key="1">
    <source>
        <dbReference type="SAM" id="MobiDB-lite"/>
    </source>
</evidence>
<organism evidence="3 4">
    <name type="scientific">Thalassomonas actiniarum</name>
    <dbReference type="NCBI Taxonomy" id="485447"/>
    <lineage>
        <taxon>Bacteria</taxon>
        <taxon>Pseudomonadati</taxon>
        <taxon>Pseudomonadota</taxon>
        <taxon>Gammaproteobacteria</taxon>
        <taxon>Alteromonadales</taxon>
        <taxon>Colwelliaceae</taxon>
        <taxon>Thalassomonas</taxon>
    </lineage>
</organism>
<dbReference type="KEGG" id="tact:SG35_023550"/>
<reference evidence="3 4" key="1">
    <citation type="journal article" date="2015" name="Genome Announc.">
        <title>Draft Genome Sequences of Marine Isolates of Thalassomonas viridans and Thalassomonas actiniarum.</title>
        <authorList>
            <person name="Olonade I."/>
            <person name="van Zyl L.J."/>
            <person name="Trindade M."/>
        </authorList>
    </citation>
    <scope>NUCLEOTIDE SEQUENCE [LARGE SCALE GENOMIC DNA]</scope>
    <source>
        <strain evidence="3 4">A5K-106</strain>
    </source>
</reference>
<dbReference type="CDD" id="cd00093">
    <property type="entry name" value="HTH_XRE"/>
    <property type="match status" value="1"/>
</dbReference>
<name>A0AAE9YQ47_9GAMM</name>
<gene>
    <name evidence="3" type="ORF">SG35_023550</name>
</gene>
<dbReference type="AlphaFoldDB" id="A0AAE9YQ47"/>
<feature type="region of interest" description="Disordered" evidence="1">
    <location>
        <begin position="80"/>
        <end position="105"/>
    </location>
</feature>
<feature type="domain" description="HTH cro/C1-type" evidence="2">
    <location>
        <begin position="10"/>
        <end position="64"/>
    </location>
</feature>
<evidence type="ECO:0000313" key="3">
    <source>
        <dbReference type="EMBL" id="WDD98219.1"/>
    </source>
</evidence>
<dbReference type="InterPro" id="IPR010982">
    <property type="entry name" value="Lambda_DNA-bd_dom_sf"/>
</dbReference>
<dbReference type="Gene3D" id="1.10.260.40">
    <property type="entry name" value="lambda repressor-like DNA-binding domains"/>
    <property type="match status" value="1"/>
</dbReference>
<evidence type="ECO:0000313" key="4">
    <source>
        <dbReference type="Proteomes" id="UP000032568"/>
    </source>
</evidence>
<dbReference type="PROSITE" id="PS50943">
    <property type="entry name" value="HTH_CROC1"/>
    <property type="match status" value="1"/>
</dbReference>
<accession>A0AAE9YQ47</accession>
<dbReference type="GO" id="GO:0003677">
    <property type="term" value="F:DNA binding"/>
    <property type="evidence" value="ECO:0007669"/>
    <property type="project" value="InterPro"/>
</dbReference>
<dbReference type="Pfam" id="PF01381">
    <property type="entry name" value="HTH_3"/>
    <property type="match status" value="1"/>
</dbReference>
<dbReference type="SMART" id="SM00530">
    <property type="entry name" value="HTH_XRE"/>
    <property type="match status" value="1"/>
</dbReference>
<dbReference type="EMBL" id="CP059735">
    <property type="protein sequence ID" value="WDD98219.1"/>
    <property type="molecule type" value="Genomic_DNA"/>
</dbReference>
<dbReference type="RefSeq" id="WP_044835465.1">
    <property type="nucleotide sequence ID" value="NZ_CP059735.1"/>
</dbReference>
<sequence>MFKFVMGDDLRRIRLNADRTMEEVADKLGVSRVTIGKWENGIGRPDVNQFLELYGFCGRNIKLIYEEIFSIRDEFQIRDEDDKTKRASKRKKGKKRAKSGDKQKQ</sequence>
<evidence type="ECO:0000259" key="2">
    <source>
        <dbReference type="PROSITE" id="PS50943"/>
    </source>
</evidence>
<proteinExistence type="predicted"/>
<dbReference type="Proteomes" id="UP000032568">
    <property type="component" value="Chromosome"/>
</dbReference>
<keyword evidence="4" id="KW-1185">Reference proteome</keyword>